<evidence type="ECO:0000256" key="1">
    <source>
        <dbReference type="ARBA" id="ARBA00023002"/>
    </source>
</evidence>
<evidence type="ECO:0000313" key="7">
    <source>
        <dbReference type="Proteomes" id="UP000319732"/>
    </source>
</evidence>
<dbReference type="EMBL" id="VHSG01000020">
    <property type="protein sequence ID" value="TQV71826.1"/>
    <property type="molecule type" value="Genomic_DNA"/>
</dbReference>
<feature type="domain" description="Sulfatase-modifying factor enzyme-like" evidence="4">
    <location>
        <begin position="252"/>
        <end position="381"/>
    </location>
</feature>
<dbReference type="SUPFAM" id="SSF109854">
    <property type="entry name" value="DinB/YfiT-like putative metalloenzymes"/>
    <property type="match status" value="1"/>
</dbReference>
<keyword evidence="7" id="KW-1185">Reference proteome</keyword>
<proteinExistence type="predicted"/>
<evidence type="ECO:0000256" key="3">
    <source>
        <dbReference type="ARBA" id="ARBA00037882"/>
    </source>
</evidence>
<reference evidence="6 7" key="1">
    <citation type="submission" date="2019-06" db="EMBL/GenBank/DDBJ databases">
        <title>Whole genome sequence for Cellvibrionaceae sp. R142.</title>
        <authorList>
            <person name="Wang G."/>
        </authorList>
    </citation>
    <scope>NUCLEOTIDE SEQUENCE [LARGE SCALE GENOMIC DNA]</scope>
    <source>
        <strain evidence="6 7">R142</strain>
    </source>
</reference>
<dbReference type="GO" id="GO:0052699">
    <property type="term" value="P:ergothioneine biosynthetic process"/>
    <property type="evidence" value="ECO:0007669"/>
    <property type="project" value="InterPro"/>
</dbReference>
<keyword evidence="2" id="KW-0408">Iron</keyword>
<evidence type="ECO:0000256" key="2">
    <source>
        <dbReference type="ARBA" id="ARBA00023004"/>
    </source>
</evidence>
<dbReference type="InterPro" id="IPR016187">
    <property type="entry name" value="CTDL_fold"/>
</dbReference>
<dbReference type="OrthoDB" id="9768004at2"/>
<keyword evidence="1" id="KW-0560">Oxidoreductase</keyword>
<dbReference type="PANTHER" id="PTHR23150:SF36">
    <property type="entry name" value="HERCYNINE OXYGENASE"/>
    <property type="match status" value="1"/>
</dbReference>
<dbReference type="NCBIfam" id="TIGR03440">
    <property type="entry name" value="egtB_TIGR03440"/>
    <property type="match status" value="1"/>
</dbReference>
<protein>
    <submittedName>
        <fullName evidence="6">Ergothioneine biosynthesis protein EgtB</fullName>
    </submittedName>
</protein>
<dbReference type="Gene3D" id="3.90.1580.10">
    <property type="entry name" value="paralog of FGE (formylglycine-generating enzyme)"/>
    <property type="match status" value="1"/>
</dbReference>
<dbReference type="InterPro" id="IPR042095">
    <property type="entry name" value="SUMF_sf"/>
</dbReference>
<feature type="domain" description="Sulfatase-modifying factor enzyme-like" evidence="4">
    <location>
        <begin position="400"/>
        <end position="480"/>
    </location>
</feature>
<dbReference type="InterPro" id="IPR034660">
    <property type="entry name" value="DinB/YfiT-like"/>
</dbReference>
<dbReference type="SUPFAM" id="SSF56436">
    <property type="entry name" value="C-type lectin-like"/>
    <property type="match status" value="1"/>
</dbReference>
<evidence type="ECO:0000259" key="4">
    <source>
        <dbReference type="Pfam" id="PF03781"/>
    </source>
</evidence>
<name>A0A545T3P0_9GAMM</name>
<dbReference type="InterPro" id="IPR024775">
    <property type="entry name" value="DinB-like"/>
</dbReference>
<dbReference type="Pfam" id="PF12867">
    <property type="entry name" value="DinB_2"/>
    <property type="match status" value="1"/>
</dbReference>
<dbReference type="InterPro" id="IPR005532">
    <property type="entry name" value="SUMF_dom"/>
</dbReference>
<accession>A0A545T3P0</accession>
<evidence type="ECO:0000313" key="6">
    <source>
        <dbReference type="EMBL" id="TQV71826.1"/>
    </source>
</evidence>
<dbReference type="PANTHER" id="PTHR23150">
    <property type="entry name" value="SULFATASE MODIFYING FACTOR 1, 2"/>
    <property type="match status" value="1"/>
</dbReference>
<comment type="pathway">
    <text evidence="3">Amino-acid biosynthesis; ergothioneine biosynthesis.</text>
</comment>
<dbReference type="Proteomes" id="UP000319732">
    <property type="component" value="Unassembled WGS sequence"/>
</dbReference>
<dbReference type="InterPro" id="IPR017806">
    <property type="entry name" value="EgtB"/>
</dbReference>
<gene>
    <name evidence="6" type="ORF">FKG94_19475</name>
</gene>
<feature type="domain" description="DinB-like" evidence="5">
    <location>
        <begin position="79"/>
        <end position="212"/>
    </location>
</feature>
<dbReference type="Pfam" id="PF03781">
    <property type="entry name" value="FGE-sulfatase"/>
    <property type="match status" value="2"/>
</dbReference>
<comment type="caution">
    <text evidence="6">The sequence shown here is derived from an EMBL/GenBank/DDBJ whole genome shotgun (WGS) entry which is preliminary data.</text>
</comment>
<organism evidence="6 7">
    <name type="scientific">Exilibacterium tricleocarpae</name>
    <dbReference type="NCBI Taxonomy" id="2591008"/>
    <lineage>
        <taxon>Bacteria</taxon>
        <taxon>Pseudomonadati</taxon>
        <taxon>Pseudomonadota</taxon>
        <taxon>Gammaproteobacteria</taxon>
        <taxon>Cellvibrionales</taxon>
        <taxon>Cellvibrionaceae</taxon>
        <taxon>Exilibacterium</taxon>
    </lineage>
</organism>
<sequence>MARKTLRSDHSIAIYNHLTSPKSIHIADTIPFSSHFCNREAQISPVFIPKCNTYTLPQQGDRFVTSPIAANTAKLQEAFRHRRSVSESLTRGLSAEDMVVQSMDDASPAKWHLAHTTWFFEAFVLNKYQDNYRPVDPDYNFLFNSYYNSVGERHARPLRGMLTRPGIEAVRAYRRAVDASVLALLEQPHPRARGLADTVTVGLHHEMQHQELLLTDLLHALSINPTAPAMRPAPPADDTRAAGLVFMPFDEGLYEIGAAGDGFSFDCEGPRHQTYLRGFSLANRTVTNAEWLAFMNDGGYSTATLWLSDGWAQCQAEQWQAPLYWSQRDGEWHQFGLYGRQPVNPEAPVCHVNYFEADAFAQWAGARLPTEQEWEVAAGDAPIAGNFQDREYWRPRAAAGSGLQQLYGDVWEWTRSPYAPYPGFSAAPGAIGEYNGKFMCGQFVLRGGSCATPQQQLRRSYRNFFYPHQRWQFSGLRLAKDL</sequence>
<dbReference type="AlphaFoldDB" id="A0A545T3P0"/>
<evidence type="ECO:0000259" key="5">
    <source>
        <dbReference type="Pfam" id="PF12867"/>
    </source>
</evidence>
<dbReference type="InterPro" id="IPR051043">
    <property type="entry name" value="Sulfatase_Mod_Factor_Kinase"/>
</dbReference>